<evidence type="ECO:0000259" key="1">
    <source>
        <dbReference type="SMART" id="SM00743"/>
    </source>
</evidence>
<sequence length="467" mass="54200">MSRPYFIKKGDQVEVTKPGHGSTGPYFPATVLRSPAKTKFNNALVFVEYRTLKAPSVNGTDGYQRLKEVVNLVNVRPAPPPMPGPQLFFKVGDDVDVFLWNGWSRGVVMEILEDSRYLVLYLDTAQEIVCPQHNLRLHMEWDDGSWVPPLLDQRKSPTAEMERNMKLKIIFGKKPLELKFGRGAIVEVSSDEEGYKDSWYIAKIVGSIGSDKFLVEYQDLLTDDGAQLLREEADARHIRPEPPLLPAVCHFKMLQKVDAWYNDGWWEGVISELLTGSQYVVYFRSTNEELIFKHSNLRPHLDWINGKWSIASKEHPNKWVINSQMQNSKLNFCKRMKIEVRSDEEGYTGSWYEAKVVRSLGNDKFLVEYQTLKTDDGLELHKEEADALNIRPCPPEIQHVYPYALHENVDAWYNDGWWVGRISKVLVNTKYMVYFWTTNEELEFEHCNLRPHQEWADGFWVDFSRSV</sequence>
<dbReference type="OrthoDB" id="2020707at2759"/>
<comment type="caution">
    <text evidence="2">The sequence shown here is derived from an EMBL/GenBank/DDBJ whole genome shotgun (WGS) entry which is preliminary data.</text>
</comment>
<dbReference type="Gene3D" id="2.30.30.140">
    <property type="match status" value="1"/>
</dbReference>
<dbReference type="SUPFAM" id="SSF63748">
    <property type="entry name" value="Tudor/PWWP/MBT"/>
    <property type="match status" value="1"/>
</dbReference>
<dbReference type="PANTHER" id="PTHR31917:SF147">
    <property type="entry name" value="AGENET DOMAIN-CONTAINING PROTEIN"/>
    <property type="match status" value="1"/>
</dbReference>
<accession>A0A2P5F5R4</accession>
<feature type="domain" description="Agenet" evidence="1">
    <location>
        <begin position="178"/>
        <end position="246"/>
    </location>
</feature>
<dbReference type="SMART" id="SM00743">
    <property type="entry name" value="Agenet"/>
    <property type="match status" value="6"/>
</dbReference>
<evidence type="ECO:0000313" key="2">
    <source>
        <dbReference type="EMBL" id="PON93132.1"/>
    </source>
</evidence>
<dbReference type="Proteomes" id="UP000237000">
    <property type="component" value="Unassembled WGS sequence"/>
</dbReference>
<dbReference type="CDD" id="cd20406">
    <property type="entry name" value="Tudor_Agenet_AtDUF_rpt2_4"/>
    <property type="match status" value="3"/>
</dbReference>
<feature type="domain" description="Agenet" evidence="1">
    <location>
        <begin position="401"/>
        <end position="457"/>
    </location>
</feature>
<keyword evidence="3" id="KW-1185">Reference proteome</keyword>
<protein>
    <submittedName>
        <fullName evidence="2">Agenet domain containing protein</fullName>
    </submittedName>
</protein>
<dbReference type="CDD" id="cd20405">
    <property type="entry name" value="Tudor_Agenet_AtDUF_rpt1_3"/>
    <property type="match status" value="2"/>
</dbReference>
<name>A0A2P5F5R4_TREOI</name>
<feature type="domain" description="Agenet" evidence="1">
    <location>
        <begin position="87"/>
        <end position="143"/>
    </location>
</feature>
<dbReference type="InterPro" id="IPR014002">
    <property type="entry name" value="Agenet_dom_plant"/>
</dbReference>
<dbReference type="Pfam" id="PF05641">
    <property type="entry name" value="Agenet"/>
    <property type="match status" value="3"/>
</dbReference>
<dbReference type="PANTHER" id="PTHR31917">
    <property type="entry name" value="AGENET DOMAIN-CONTAINING PROTEIN-RELATED"/>
    <property type="match status" value="1"/>
</dbReference>
<dbReference type="AlphaFoldDB" id="A0A2P5F5R4"/>
<feature type="domain" description="Agenet" evidence="1">
    <location>
        <begin position="5"/>
        <end position="83"/>
    </location>
</feature>
<dbReference type="InParanoid" id="A0A2P5F5R4"/>
<reference evidence="3" key="1">
    <citation type="submission" date="2016-06" db="EMBL/GenBank/DDBJ databases">
        <title>Parallel loss of symbiosis genes in relatives of nitrogen-fixing non-legume Parasponia.</title>
        <authorList>
            <person name="Van Velzen R."/>
            <person name="Holmer R."/>
            <person name="Bu F."/>
            <person name="Rutten L."/>
            <person name="Van Zeijl A."/>
            <person name="Liu W."/>
            <person name="Santuari L."/>
            <person name="Cao Q."/>
            <person name="Sharma T."/>
            <person name="Shen D."/>
            <person name="Roswanjaya Y."/>
            <person name="Wardhani T."/>
            <person name="Kalhor M.S."/>
            <person name="Jansen J."/>
            <person name="Van den Hoogen J."/>
            <person name="Gungor B."/>
            <person name="Hartog M."/>
            <person name="Hontelez J."/>
            <person name="Verver J."/>
            <person name="Yang W.-C."/>
            <person name="Schijlen E."/>
            <person name="Repin R."/>
            <person name="Schilthuizen M."/>
            <person name="Schranz E."/>
            <person name="Heidstra R."/>
            <person name="Miyata K."/>
            <person name="Fedorova E."/>
            <person name="Kohlen W."/>
            <person name="Bisseling T."/>
            <person name="Smit S."/>
            <person name="Geurts R."/>
        </authorList>
    </citation>
    <scope>NUCLEOTIDE SEQUENCE [LARGE SCALE GENOMIC DNA]</scope>
    <source>
        <strain evidence="3">cv. RG33-2</strain>
    </source>
</reference>
<gene>
    <name evidence="2" type="ORF">TorRG33x02_110380</name>
</gene>
<dbReference type="InterPro" id="IPR008395">
    <property type="entry name" value="Agenet-like_dom"/>
</dbReference>
<evidence type="ECO:0000313" key="3">
    <source>
        <dbReference type="Proteomes" id="UP000237000"/>
    </source>
</evidence>
<dbReference type="EMBL" id="JXTC01000060">
    <property type="protein sequence ID" value="PON93132.1"/>
    <property type="molecule type" value="Genomic_DNA"/>
</dbReference>
<organism evidence="2 3">
    <name type="scientific">Trema orientale</name>
    <name type="common">Charcoal tree</name>
    <name type="synonym">Celtis orientalis</name>
    <dbReference type="NCBI Taxonomy" id="63057"/>
    <lineage>
        <taxon>Eukaryota</taxon>
        <taxon>Viridiplantae</taxon>
        <taxon>Streptophyta</taxon>
        <taxon>Embryophyta</taxon>
        <taxon>Tracheophyta</taxon>
        <taxon>Spermatophyta</taxon>
        <taxon>Magnoliopsida</taxon>
        <taxon>eudicotyledons</taxon>
        <taxon>Gunneridae</taxon>
        <taxon>Pentapetalae</taxon>
        <taxon>rosids</taxon>
        <taxon>fabids</taxon>
        <taxon>Rosales</taxon>
        <taxon>Cannabaceae</taxon>
        <taxon>Trema</taxon>
    </lineage>
</organism>
<proteinExistence type="predicted"/>
<feature type="domain" description="Agenet" evidence="1">
    <location>
        <begin position="249"/>
        <end position="305"/>
    </location>
</feature>
<feature type="domain" description="Agenet" evidence="1">
    <location>
        <begin position="330"/>
        <end position="398"/>
    </location>
</feature>